<accession>A0A4Y9IID3</accession>
<dbReference type="InterPro" id="IPR035897">
    <property type="entry name" value="Toll_tir_struct_dom_sf"/>
</dbReference>
<reference evidence="2 3" key="1">
    <citation type="submission" date="2019-03" db="EMBL/GenBank/DDBJ databases">
        <title>Diversity of the mouse oral microbiome.</title>
        <authorList>
            <person name="Joseph S."/>
            <person name="Aduse-Opoku J."/>
            <person name="Curtis M."/>
            <person name="Wade W."/>
            <person name="Hashim A."/>
        </authorList>
    </citation>
    <scope>NUCLEOTIDE SEQUENCE [LARGE SCALE GENOMIC DNA]</scope>
    <source>
        <strain evidence="2 3">P11</strain>
    </source>
</reference>
<comment type="caution">
    <text evidence="2">The sequence shown here is derived from an EMBL/GenBank/DDBJ whole genome shotgun (WGS) entry which is preliminary data.</text>
</comment>
<evidence type="ECO:0000313" key="3">
    <source>
        <dbReference type="Proteomes" id="UP000298285"/>
    </source>
</evidence>
<dbReference type="OrthoDB" id="344630at2"/>
<evidence type="ECO:0000259" key="1">
    <source>
        <dbReference type="PROSITE" id="PS50104"/>
    </source>
</evidence>
<dbReference type="GO" id="GO:0007165">
    <property type="term" value="P:signal transduction"/>
    <property type="evidence" value="ECO:0007669"/>
    <property type="project" value="InterPro"/>
</dbReference>
<dbReference type="RefSeq" id="WP_135107490.1">
    <property type="nucleotide sequence ID" value="NZ_JADGKW010000010.1"/>
</dbReference>
<name>A0A4Y9IID3_9BACT</name>
<evidence type="ECO:0000313" key="2">
    <source>
        <dbReference type="EMBL" id="TFU86852.1"/>
    </source>
</evidence>
<feature type="domain" description="TIR" evidence="1">
    <location>
        <begin position="88"/>
        <end position="210"/>
    </location>
</feature>
<dbReference type="EMBL" id="SPPK01000010">
    <property type="protein sequence ID" value="TFU86852.1"/>
    <property type="molecule type" value="Genomic_DNA"/>
</dbReference>
<dbReference type="Pfam" id="PF13676">
    <property type="entry name" value="TIR_2"/>
    <property type="match status" value="1"/>
</dbReference>
<dbReference type="Gene3D" id="3.40.50.10140">
    <property type="entry name" value="Toll/interleukin-1 receptor homology (TIR) domain"/>
    <property type="match status" value="1"/>
</dbReference>
<keyword evidence="2" id="KW-0675">Receptor</keyword>
<protein>
    <submittedName>
        <fullName evidence="2">Toll/interleukin-1 receptor domain-containing protein</fullName>
    </submittedName>
</protein>
<sequence>MTPLEKVNLIHSIAVELQRRMTYDEIDLYLTEYGINKLSDGYGSKKVYVQKVLEGVLTTKILKIAEELGLLKSESFILAEEPLCWKLGFFKMFISHLTANKSSATNLKICLEEYAISGFVAHEDIEPSKEWMVEIERALFSMNGLCAIVTPDFIKSHWCDQEVGVAIGRKILIVTIRKGADPYGLFGKYQGIQSKDKDSNKIAEEIFKIVATNEKSKSTYAEMIRNLVLNSKNAEEGLKWIALLEKIPNIEIAYIAELHSKFYSNNNLNNKPIFDIVNRIFKKYDLSPVNHKTFMVSNLDLDDDLPF</sequence>
<organism evidence="2 3">
    <name type="scientific">Dysgonomonas mossii</name>
    <dbReference type="NCBI Taxonomy" id="163665"/>
    <lineage>
        <taxon>Bacteria</taxon>
        <taxon>Pseudomonadati</taxon>
        <taxon>Bacteroidota</taxon>
        <taxon>Bacteroidia</taxon>
        <taxon>Bacteroidales</taxon>
        <taxon>Dysgonomonadaceae</taxon>
        <taxon>Dysgonomonas</taxon>
    </lineage>
</organism>
<dbReference type="SUPFAM" id="SSF52200">
    <property type="entry name" value="Toll/Interleukin receptor TIR domain"/>
    <property type="match status" value="1"/>
</dbReference>
<dbReference type="InterPro" id="IPR000157">
    <property type="entry name" value="TIR_dom"/>
</dbReference>
<dbReference type="PROSITE" id="PS50104">
    <property type="entry name" value="TIR"/>
    <property type="match status" value="1"/>
</dbReference>
<dbReference type="AlphaFoldDB" id="A0A4Y9IID3"/>
<dbReference type="Proteomes" id="UP000298285">
    <property type="component" value="Unassembled WGS sequence"/>
</dbReference>
<proteinExistence type="predicted"/>
<gene>
    <name evidence="2" type="ORF">E4T88_16925</name>
</gene>